<dbReference type="Gene3D" id="3.30.70.330">
    <property type="match status" value="3"/>
</dbReference>
<evidence type="ECO:0000313" key="7">
    <source>
        <dbReference type="EMBL" id="OAE30454.1"/>
    </source>
</evidence>
<keyword evidence="1" id="KW-0597">Phosphoprotein</keyword>
<dbReference type="FunFam" id="3.30.70.330:FF:000326">
    <property type="entry name" value="RNA-binding protein 39 isoform X1"/>
    <property type="match status" value="1"/>
</dbReference>
<dbReference type="FunFam" id="3.30.70.330:FF:000601">
    <property type="entry name" value="CC1-like, splicing factor"/>
    <property type="match status" value="1"/>
</dbReference>
<dbReference type="Pfam" id="PF15519">
    <property type="entry name" value="RBM39linker"/>
    <property type="match status" value="1"/>
</dbReference>
<dbReference type="InterPro" id="IPR012677">
    <property type="entry name" value="Nucleotide-bd_a/b_plait_sf"/>
</dbReference>
<feature type="compositionally biased region" description="Basic and acidic residues" evidence="5">
    <location>
        <begin position="57"/>
        <end position="89"/>
    </location>
</feature>
<feature type="region of interest" description="Disordered" evidence="5">
    <location>
        <begin position="1"/>
        <end position="263"/>
    </location>
</feature>
<feature type="domain" description="RRM" evidence="6">
    <location>
        <begin position="370"/>
        <end position="449"/>
    </location>
</feature>
<dbReference type="InterPro" id="IPR000504">
    <property type="entry name" value="RRM_dom"/>
</dbReference>
<dbReference type="SUPFAM" id="SSF54928">
    <property type="entry name" value="RNA-binding domain, RBD"/>
    <property type="match status" value="2"/>
</dbReference>
<organism evidence="7 8">
    <name type="scientific">Marchantia polymorpha subsp. ruderalis</name>
    <dbReference type="NCBI Taxonomy" id="1480154"/>
    <lineage>
        <taxon>Eukaryota</taxon>
        <taxon>Viridiplantae</taxon>
        <taxon>Streptophyta</taxon>
        <taxon>Embryophyta</taxon>
        <taxon>Marchantiophyta</taxon>
        <taxon>Marchantiopsida</taxon>
        <taxon>Marchantiidae</taxon>
        <taxon>Marchantiales</taxon>
        <taxon>Marchantiaceae</taxon>
        <taxon>Marchantia</taxon>
    </lineage>
</organism>
<dbReference type="PANTHER" id="PTHR48036">
    <property type="entry name" value="SPLICING FACTOR (PAD-1), PUTATIVE (AFU_ORTHOLOGUE AFUA_1G15810)-RELATED"/>
    <property type="match status" value="1"/>
</dbReference>
<dbReference type="InterPro" id="IPR006509">
    <property type="entry name" value="RBM39_SF"/>
</dbReference>
<evidence type="ECO:0000313" key="8">
    <source>
        <dbReference type="Proteomes" id="UP000077202"/>
    </source>
</evidence>
<proteinExistence type="predicted"/>
<dbReference type="CDD" id="cd12284">
    <property type="entry name" value="RRM2_RBM23_RBM39"/>
    <property type="match status" value="1"/>
</dbReference>
<dbReference type="InterPro" id="IPR029123">
    <property type="entry name" value="RBM39_linker"/>
</dbReference>
<dbReference type="NCBIfam" id="TIGR01622">
    <property type="entry name" value="SF-CC1"/>
    <property type="match status" value="1"/>
</dbReference>
<dbReference type="InterPro" id="IPR035979">
    <property type="entry name" value="RBD_domain_sf"/>
</dbReference>
<evidence type="ECO:0000256" key="4">
    <source>
        <dbReference type="PROSITE-ProRule" id="PRU00176"/>
    </source>
</evidence>
<dbReference type="EMBL" id="LVLJ01001331">
    <property type="protein sequence ID" value="OAE30454.1"/>
    <property type="molecule type" value="Genomic_DNA"/>
</dbReference>
<evidence type="ECO:0000256" key="1">
    <source>
        <dbReference type="ARBA" id="ARBA00022553"/>
    </source>
</evidence>
<feature type="compositionally biased region" description="Basic and acidic residues" evidence="5">
    <location>
        <begin position="8"/>
        <end position="49"/>
    </location>
</feature>
<dbReference type="GO" id="GO:0005634">
    <property type="term" value="C:nucleus"/>
    <property type="evidence" value="ECO:0007669"/>
    <property type="project" value="InterPro"/>
</dbReference>
<dbReference type="PROSITE" id="PS50102">
    <property type="entry name" value="RRM"/>
    <property type="match status" value="2"/>
</dbReference>
<feature type="domain" description="RRM" evidence="6">
    <location>
        <begin position="266"/>
        <end position="343"/>
    </location>
</feature>
<dbReference type="Pfam" id="PF00076">
    <property type="entry name" value="RRM_1"/>
    <property type="match status" value="2"/>
</dbReference>
<dbReference type="GO" id="GO:0006397">
    <property type="term" value="P:mRNA processing"/>
    <property type="evidence" value="ECO:0007669"/>
    <property type="project" value="InterPro"/>
</dbReference>
<keyword evidence="2" id="KW-0677">Repeat</keyword>
<evidence type="ECO:0000256" key="2">
    <source>
        <dbReference type="ARBA" id="ARBA00022737"/>
    </source>
</evidence>
<sequence>MDFDEYDYLEKTVENPEGLKESNGDGTRADDERDRSRSSKRRSEDDGHGHDHRSKRTRAEEEERERSEKERGGDRDRGDRDRGDRDRTRSRVSVHRSPEHRPRDRERGAEKERERGERGEKEKSDRDRDRGGRGERREKDRDREDRGDKDRERERSERSDKEKERGEKERDRERVRDKDRDGEKDRDRERERSRAKSKEVDRHRDKEKDREREKEREAHKEKERERERESHRERDREREHRSREAKDRKEDPALAEPEADPERDQRTVFAYQICLKADERDVYEFFSRAGKVRDVRLIMDRNSRRSKGVGYIEFYDAMSVPMAIALSGQLLLGQPVMVKPSEAEKNLVQSTTTVAGGAGGYIGPYSGGARRLYVGNLHFNMTEDQLRQVFEPFGPVELVQLPTDPETGQCKGFGFVQYARLEDARAAQQNLNGVLELAGRPIKVSAVSDQIGMQDIGVNPGELDDDEGGGLSLNARSRALLMQKLDRSGTATSVAASVPTPLAAPALGLLGAAVPGVAAAVAPLVANPLLAAQVPLPGMALAGLTSPGLGAPALSATPVEPIGVPSEFLLLKYMFDPKIETDPDFDLDIKEDVQDECSKFGQVKHIFVDKLYILVLARASLNVGLQQTRNSAGYVYLRFDSTQAAISAQRALHGRWFAGKMITATFMTILAYETKFPDSK</sequence>
<accession>A0A176WBZ5</accession>
<reference evidence="7" key="1">
    <citation type="submission" date="2016-03" db="EMBL/GenBank/DDBJ databases">
        <title>Mechanisms controlling the formation of the plant cell surface in tip-growing cells are functionally conserved among land plants.</title>
        <authorList>
            <person name="Honkanen S."/>
            <person name="Jones V.A."/>
            <person name="Morieri G."/>
            <person name="Champion C."/>
            <person name="Hetherington A.J."/>
            <person name="Kelly S."/>
            <person name="Saint-Marcoux D."/>
            <person name="Proust H."/>
            <person name="Prescott H."/>
            <person name="Dolan L."/>
        </authorList>
    </citation>
    <scope>NUCLEOTIDE SEQUENCE [LARGE SCALE GENOMIC DNA]</scope>
    <source>
        <tissue evidence="7">Whole gametophyte</tissue>
    </source>
</reference>
<comment type="caution">
    <text evidence="7">The sequence shown here is derived from an EMBL/GenBank/DDBJ whole genome shotgun (WGS) entry which is preliminary data.</text>
</comment>
<keyword evidence="8" id="KW-1185">Reference proteome</keyword>
<feature type="compositionally biased region" description="Basic and acidic residues" evidence="5">
    <location>
        <begin position="96"/>
        <end position="252"/>
    </location>
</feature>
<dbReference type="CDD" id="cd12283">
    <property type="entry name" value="RRM1_RBM39_like"/>
    <property type="match status" value="1"/>
</dbReference>
<dbReference type="GO" id="GO:0003723">
    <property type="term" value="F:RNA binding"/>
    <property type="evidence" value="ECO:0007669"/>
    <property type="project" value="UniProtKB-UniRule"/>
</dbReference>
<dbReference type="AlphaFoldDB" id="A0A176WBZ5"/>
<evidence type="ECO:0000256" key="5">
    <source>
        <dbReference type="SAM" id="MobiDB-lite"/>
    </source>
</evidence>
<gene>
    <name evidence="7" type="ORF">AXG93_2121s1280</name>
</gene>
<dbReference type="Proteomes" id="UP000077202">
    <property type="component" value="Unassembled WGS sequence"/>
</dbReference>
<evidence type="ECO:0000259" key="6">
    <source>
        <dbReference type="PROSITE" id="PS50102"/>
    </source>
</evidence>
<keyword evidence="3 4" id="KW-0694">RNA-binding</keyword>
<name>A0A176WBZ5_MARPO</name>
<dbReference type="SMART" id="SM00360">
    <property type="entry name" value="RRM"/>
    <property type="match status" value="3"/>
</dbReference>
<dbReference type="CDD" id="cd12285">
    <property type="entry name" value="RRM3_RBM39_like"/>
    <property type="match status" value="1"/>
</dbReference>
<protein>
    <recommendedName>
        <fullName evidence="6">RRM domain-containing protein</fullName>
    </recommendedName>
</protein>
<evidence type="ECO:0000256" key="3">
    <source>
        <dbReference type="ARBA" id="ARBA00022884"/>
    </source>
</evidence>